<evidence type="ECO:0000256" key="1">
    <source>
        <dbReference type="SAM" id="MobiDB-lite"/>
    </source>
</evidence>
<evidence type="ECO:0000313" key="3">
    <source>
        <dbReference type="Proteomes" id="UP000287651"/>
    </source>
</evidence>
<name>A0A427AHL4_ENSVE</name>
<feature type="compositionally biased region" description="Basic and acidic residues" evidence="1">
    <location>
        <begin position="106"/>
        <end position="121"/>
    </location>
</feature>
<dbReference type="Proteomes" id="UP000287651">
    <property type="component" value="Unassembled WGS sequence"/>
</dbReference>
<protein>
    <submittedName>
        <fullName evidence="2">Uncharacterized protein</fullName>
    </submittedName>
</protein>
<proteinExistence type="predicted"/>
<sequence length="121" mass="14150">MQRVKEEMRSWESSTGCSRRGKMNRRSRTSRDSNLSMHSHSFPELARVQRPREVQESCGKERRGSMELPARSSQIQGSCEPKDDEEEIGRRRRRKERMRLLAGCKKPGEEKMERTGRASLL</sequence>
<reference evidence="2 3" key="1">
    <citation type="journal article" date="2014" name="Agronomy (Basel)">
        <title>A Draft Genome Sequence for Ensete ventricosum, the Drought-Tolerant Tree Against Hunger.</title>
        <authorList>
            <person name="Harrison J."/>
            <person name="Moore K.A."/>
            <person name="Paszkiewicz K."/>
            <person name="Jones T."/>
            <person name="Grant M."/>
            <person name="Ambacheew D."/>
            <person name="Muzemil S."/>
            <person name="Studholme D.J."/>
        </authorList>
    </citation>
    <scope>NUCLEOTIDE SEQUENCE [LARGE SCALE GENOMIC DNA]</scope>
</reference>
<feature type="compositionally biased region" description="Basic and acidic residues" evidence="1">
    <location>
        <begin position="50"/>
        <end position="65"/>
    </location>
</feature>
<gene>
    <name evidence="2" type="ORF">B296_00003379</name>
</gene>
<evidence type="ECO:0000313" key="2">
    <source>
        <dbReference type="EMBL" id="RRT75715.1"/>
    </source>
</evidence>
<dbReference type="AlphaFoldDB" id="A0A427AHL4"/>
<dbReference type="EMBL" id="AMZH03002398">
    <property type="protein sequence ID" value="RRT75715.1"/>
    <property type="molecule type" value="Genomic_DNA"/>
</dbReference>
<feature type="compositionally biased region" description="Basic and acidic residues" evidence="1">
    <location>
        <begin position="1"/>
        <end position="10"/>
    </location>
</feature>
<comment type="caution">
    <text evidence="2">The sequence shown here is derived from an EMBL/GenBank/DDBJ whole genome shotgun (WGS) entry which is preliminary data.</text>
</comment>
<feature type="region of interest" description="Disordered" evidence="1">
    <location>
        <begin position="1"/>
        <end position="121"/>
    </location>
</feature>
<organism evidence="2 3">
    <name type="scientific">Ensete ventricosum</name>
    <name type="common">Abyssinian banana</name>
    <name type="synonym">Musa ensete</name>
    <dbReference type="NCBI Taxonomy" id="4639"/>
    <lineage>
        <taxon>Eukaryota</taxon>
        <taxon>Viridiplantae</taxon>
        <taxon>Streptophyta</taxon>
        <taxon>Embryophyta</taxon>
        <taxon>Tracheophyta</taxon>
        <taxon>Spermatophyta</taxon>
        <taxon>Magnoliopsida</taxon>
        <taxon>Liliopsida</taxon>
        <taxon>Zingiberales</taxon>
        <taxon>Musaceae</taxon>
        <taxon>Ensete</taxon>
    </lineage>
</organism>
<feature type="compositionally biased region" description="Basic residues" evidence="1">
    <location>
        <begin position="19"/>
        <end position="28"/>
    </location>
</feature>
<accession>A0A427AHL4</accession>